<feature type="transmembrane region" description="Helical" evidence="2">
    <location>
        <begin position="121"/>
        <end position="144"/>
    </location>
</feature>
<keyword evidence="2" id="KW-0472">Membrane</keyword>
<comment type="caution">
    <text evidence="3">The sequence shown here is derived from an EMBL/GenBank/DDBJ whole genome shotgun (WGS) entry which is preliminary data.</text>
</comment>
<evidence type="ECO:0000313" key="4">
    <source>
        <dbReference type="Proteomes" id="UP000605986"/>
    </source>
</evidence>
<dbReference type="AlphaFoldDB" id="A0A8H4KEU1"/>
<keyword evidence="2" id="KW-1133">Transmembrane helix</keyword>
<evidence type="ECO:0000313" key="3">
    <source>
        <dbReference type="EMBL" id="KAF4448313.1"/>
    </source>
</evidence>
<accession>A0A8H4KEU1</accession>
<dbReference type="OrthoDB" id="5056520at2759"/>
<proteinExistence type="predicted"/>
<reference evidence="3" key="1">
    <citation type="submission" date="2020-01" db="EMBL/GenBank/DDBJ databases">
        <title>Identification and distribution of gene clusters putatively required for synthesis of sphingolipid metabolism inhibitors in phylogenetically diverse species of the filamentous fungus Fusarium.</title>
        <authorList>
            <person name="Kim H.-S."/>
            <person name="Busman M."/>
            <person name="Brown D.W."/>
            <person name="Divon H."/>
            <person name="Uhlig S."/>
            <person name="Proctor R.H."/>
        </authorList>
    </citation>
    <scope>NUCLEOTIDE SEQUENCE</scope>
    <source>
        <strain evidence="3">NRRL 53441</strain>
    </source>
</reference>
<evidence type="ECO:0000256" key="2">
    <source>
        <dbReference type="SAM" id="Phobius"/>
    </source>
</evidence>
<feature type="region of interest" description="Disordered" evidence="1">
    <location>
        <begin position="1"/>
        <end position="47"/>
    </location>
</feature>
<evidence type="ECO:0000256" key="1">
    <source>
        <dbReference type="SAM" id="MobiDB-lite"/>
    </source>
</evidence>
<gene>
    <name evidence="3" type="ORF">F53441_8252</name>
</gene>
<name>A0A8H4KEU1_9HYPO</name>
<organism evidence="3 4">
    <name type="scientific">Fusarium austroafricanum</name>
    <dbReference type="NCBI Taxonomy" id="2364996"/>
    <lineage>
        <taxon>Eukaryota</taxon>
        <taxon>Fungi</taxon>
        <taxon>Dikarya</taxon>
        <taxon>Ascomycota</taxon>
        <taxon>Pezizomycotina</taxon>
        <taxon>Sordariomycetes</taxon>
        <taxon>Hypocreomycetidae</taxon>
        <taxon>Hypocreales</taxon>
        <taxon>Nectriaceae</taxon>
        <taxon>Fusarium</taxon>
        <taxon>Fusarium concolor species complex</taxon>
    </lineage>
</organism>
<dbReference type="EMBL" id="JAADJG010000347">
    <property type="protein sequence ID" value="KAF4448313.1"/>
    <property type="molecule type" value="Genomic_DNA"/>
</dbReference>
<dbReference type="Proteomes" id="UP000605986">
    <property type="component" value="Unassembled WGS sequence"/>
</dbReference>
<keyword evidence="4" id="KW-1185">Reference proteome</keyword>
<protein>
    <submittedName>
        <fullName evidence="3">Uncharacterized protein</fullName>
    </submittedName>
</protein>
<keyword evidence="2" id="KW-0812">Transmembrane</keyword>
<sequence>MSTTNTNQTNEADPSSREPSPSSGLYTTATPMRFTPNGTTQLTASESSEMLDPRTVQQRLLDAAEARLAKSQPQTQEMATSYQILRDEIEERGREHSIEINNLKTALNGHVREVYGVLNCAALFCWLAVALVAVCWLLGVLVALQIWHRYHHDFEQFFKLLFSLTQAVTYQVGSPSTW</sequence>